<keyword evidence="1" id="KW-0812">Transmembrane</keyword>
<feature type="transmembrane region" description="Helical" evidence="1">
    <location>
        <begin position="136"/>
        <end position="157"/>
    </location>
</feature>
<organism evidence="2 3">
    <name type="scientific">Pseudodesulfovibrio aespoeensis (strain ATCC 700646 / DSM 10631 / Aspo-2)</name>
    <name type="common">Desulfovibrio aespoeensis</name>
    <dbReference type="NCBI Taxonomy" id="643562"/>
    <lineage>
        <taxon>Bacteria</taxon>
        <taxon>Pseudomonadati</taxon>
        <taxon>Thermodesulfobacteriota</taxon>
        <taxon>Desulfovibrionia</taxon>
        <taxon>Desulfovibrionales</taxon>
        <taxon>Desulfovibrionaceae</taxon>
    </lineage>
</organism>
<feature type="transmembrane region" description="Helical" evidence="1">
    <location>
        <begin position="221"/>
        <end position="246"/>
    </location>
</feature>
<feature type="transmembrane region" description="Helical" evidence="1">
    <location>
        <begin position="52"/>
        <end position="74"/>
    </location>
</feature>
<dbReference type="eggNOG" id="ENOG5031P7D">
    <property type="taxonomic scope" value="Bacteria"/>
</dbReference>
<accession>E6VQT3</accession>
<dbReference type="EMBL" id="CP002431">
    <property type="protein sequence ID" value="ADU61810.1"/>
    <property type="molecule type" value="Genomic_DNA"/>
</dbReference>
<reference evidence="2 3" key="2">
    <citation type="journal article" date="2014" name="Genome Announc.">
        <title>Complete Genome Sequence of the Subsurface, Mesophilic Sulfate-Reducing Bacterium Desulfovibrio aespoeensis Aspo-2.</title>
        <authorList>
            <person name="Pedersen K."/>
            <person name="Bengtsson A."/>
            <person name="Edlund J."/>
            <person name="Rabe L."/>
            <person name="Hazen T."/>
            <person name="Chakraborty R."/>
            <person name="Goodwin L."/>
            <person name="Shapiro N."/>
        </authorList>
    </citation>
    <scope>NUCLEOTIDE SEQUENCE [LARGE SCALE GENOMIC DNA]</scope>
    <source>
        <strain evidence="3">ATCC 700646 / DSM 10631 / Aspo-2</strain>
    </source>
</reference>
<evidence type="ECO:0000256" key="1">
    <source>
        <dbReference type="SAM" id="Phobius"/>
    </source>
</evidence>
<keyword evidence="1" id="KW-1133">Transmembrane helix</keyword>
<gene>
    <name evidence="2" type="ordered locus">Daes_0793</name>
</gene>
<keyword evidence="1" id="KW-0472">Membrane</keyword>
<reference evidence="3" key="1">
    <citation type="submission" date="2010-12" db="EMBL/GenBank/DDBJ databases">
        <title>Complete sequence of Desulfovibrio aespoeensis Aspo-2.</title>
        <authorList>
            <consortium name="US DOE Joint Genome Institute"/>
            <person name="Lucas S."/>
            <person name="Copeland A."/>
            <person name="Lapidus A."/>
            <person name="Cheng J.-F."/>
            <person name="Goodwin L."/>
            <person name="Pitluck S."/>
            <person name="Chertkov O."/>
            <person name="Misra M."/>
            <person name="Detter J.C."/>
            <person name="Han C."/>
            <person name="Tapia R."/>
            <person name="Land M."/>
            <person name="Hauser L."/>
            <person name="Kyrpides N."/>
            <person name="Ivanova N."/>
            <person name="Ovchinnikova G."/>
            <person name="Pedersen K."/>
            <person name="Jagevall S."/>
            <person name="Hazen T."/>
            <person name="Woyke T."/>
        </authorList>
    </citation>
    <scope>NUCLEOTIDE SEQUENCE [LARGE SCALE GENOMIC DNA]</scope>
    <source>
        <strain evidence="3">ATCC 700646 / DSM 10631 / Aspo-2</strain>
    </source>
</reference>
<dbReference type="RefSeq" id="WP_013513741.1">
    <property type="nucleotide sequence ID" value="NC_014844.1"/>
</dbReference>
<proteinExistence type="predicted"/>
<feature type="transmembrane region" description="Helical" evidence="1">
    <location>
        <begin position="107"/>
        <end position="130"/>
    </location>
</feature>
<feature type="transmembrane region" description="Helical" evidence="1">
    <location>
        <begin position="188"/>
        <end position="209"/>
    </location>
</feature>
<dbReference type="HOGENOM" id="CLU_1029440_0_0_7"/>
<evidence type="ECO:0000313" key="3">
    <source>
        <dbReference type="Proteomes" id="UP000002191"/>
    </source>
</evidence>
<feature type="transmembrane region" description="Helical" evidence="1">
    <location>
        <begin position="21"/>
        <end position="40"/>
    </location>
</feature>
<name>E6VQT3_PSEA9</name>
<keyword evidence="3" id="KW-1185">Reference proteome</keyword>
<evidence type="ECO:0000313" key="2">
    <source>
        <dbReference type="EMBL" id="ADU61810.1"/>
    </source>
</evidence>
<protein>
    <submittedName>
        <fullName evidence="2">Uncharacterized protein</fullName>
    </submittedName>
</protein>
<dbReference type="AlphaFoldDB" id="E6VQT3"/>
<dbReference type="Proteomes" id="UP000002191">
    <property type="component" value="Chromosome"/>
</dbReference>
<sequence>MARVGLGAVFRESVALCRFRARFLAGMFAVIVALMLPFLWVRVVEPPSSALLAVLMACVLLYFLVATALQVSVFHTLITTLRGQASPIVPAGLIPRTLRTLLAELKVVLAVIIPGALMLLLAGFITVIFLTSEEGLAYPLLAGVISSFGLFAVGGWFSVRLGAGIASAAVGERLSFKDSWRMTRGHSLALLVSILPFAVAPQIASYLLADGASPLGSGLSAGMLVSMLVNGVVYMFTYAVLSVWYVRLKERYDVEREAAVAVAEAGHGAS</sequence>
<dbReference type="KEGG" id="das:Daes_0793"/>
<dbReference type="STRING" id="643562.Daes_0793"/>